<evidence type="ECO:0000259" key="3">
    <source>
        <dbReference type="PROSITE" id="PS50113"/>
    </source>
</evidence>
<dbReference type="InterPro" id="IPR000160">
    <property type="entry name" value="GGDEF_dom"/>
</dbReference>
<dbReference type="InterPro" id="IPR052163">
    <property type="entry name" value="DGC-Regulatory_Protein"/>
</dbReference>
<dbReference type="InterPro" id="IPR035965">
    <property type="entry name" value="PAS-like_dom_sf"/>
</dbReference>
<keyword evidence="1" id="KW-1133">Transmembrane helix</keyword>
<dbReference type="SMART" id="SM00086">
    <property type="entry name" value="PAC"/>
    <property type="match status" value="1"/>
</dbReference>
<reference evidence="6" key="1">
    <citation type="journal article" date="2019" name="Int. J. Syst. Evol. Microbiol.">
        <title>The Global Catalogue of Microorganisms (GCM) 10K type strain sequencing project: providing services to taxonomists for standard genome sequencing and annotation.</title>
        <authorList>
            <consortium name="The Broad Institute Genomics Platform"/>
            <consortium name="The Broad Institute Genome Sequencing Center for Infectious Disease"/>
            <person name="Wu L."/>
            <person name="Ma J."/>
        </authorList>
    </citation>
    <scope>NUCLEOTIDE SEQUENCE [LARGE SCALE GENOMIC DNA]</scope>
    <source>
        <strain evidence="6">SHR3</strain>
    </source>
</reference>
<dbReference type="EMBL" id="JBHSOG010000010">
    <property type="protein sequence ID" value="MFC5768398.1"/>
    <property type="molecule type" value="Genomic_DNA"/>
</dbReference>
<dbReference type="Gene3D" id="3.30.70.270">
    <property type="match status" value="1"/>
</dbReference>
<dbReference type="Pfam" id="PF00990">
    <property type="entry name" value="GGDEF"/>
    <property type="match status" value="1"/>
</dbReference>
<protein>
    <submittedName>
        <fullName evidence="5">Diguanylate cyclase domain-containing protein</fullName>
        <ecNumber evidence="5">2.7.7.65</ecNumber>
    </submittedName>
</protein>
<comment type="caution">
    <text evidence="5">The sequence shown here is derived from an EMBL/GenBank/DDBJ whole genome shotgun (WGS) entry which is preliminary data.</text>
</comment>
<dbReference type="SMART" id="SM00091">
    <property type="entry name" value="PAS"/>
    <property type="match status" value="1"/>
</dbReference>
<dbReference type="InterPro" id="IPR029787">
    <property type="entry name" value="Nucleotide_cyclase"/>
</dbReference>
<sequence length="637" mass="69098">MTNSSIGPQSAIDGRQSLSLLQRRIRLFECIGVGLTAVLVGLATLIPMYGQLRRNVDLAVGHHVQIQAQAVGHLFANFASITAQLTSRSQIREALEHYNEGRLSRSELEAFSIPRLRDALEQSPLVAGLLRLDREGYPAVAIGKTIPQALWRIPATDARTPEQHGPFHLLGQEVLIVSAAIVTREGLRVGTDIVAFDLSALREVLSTLNATPYARGAQVYLFHRADRRLVQFAPNGAGFVVAGDDPVRAALDGLPDLAAGTASVPGDGQRQLFASAMPKMEDWQLAVTIDRAALYEGVRRELYWPVAAIVLLMLASGALTLVAIRPLSRRIAGQSQRLALAASIFSSSGEGILLLDADRRVIGLNPAGCRMLQRQAEEVLGRHCCGFDAGDAVDADCAAIWRKVDDDGQWQGEMPLRRADGTVFDAWVSLAGVRDEDGRVTHYSGLIVDISARKEAESRIRTLAYHDELTGLPNRILMQDRLGHALRQARRARDRVALLFLDLDKFKPVNDSYGHAIGDQLLKAVAERLRLTVREGDTVARVHGDEFVVILEGIETPEPAARVAGKIVDALGSPFTVDGREIRLGTSIGIGVYPDHASDVETLIRCADIAMYDAKQAGRNGYRFFIAGNAPGGTVPG</sequence>
<dbReference type="RefSeq" id="WP_096448631.1">
    <property type="nucleotide sequence ID" value="NZ_JBHSOG010000010.1"/>
</dbReference>
<evidence type="ECO:0000259" key="4">
    <source>
        <dbReference type="PROSITE" id="PS50887"/>
    </source>
</evidence>
<dbReference type="Gene3D" id="3.30.450.20">
    <property type="entry name" value="PAS domain"/>
    <property type="match status" value="1"/>
</dbReference>
<dbReference type="NCBIfam" id="TIGR00254">
    <property type="entry name" value="GGDEF"/>
    <property type="match status" value="1"/>
</dbReference>
<dbReference type="PANTHER" id="PTHR46663:SF3">
    <property type="entry name" value="SLL0267 PROTEIN"/>
    <property type="match status" value="1"/>
</dbReference>
<dbReference type="Pfam" id="PF13426">
    <property type="entry name" value="PAS_9"/>
    <property type="match status" value="1"/>
</dbReference>
<evidence type="ECO:0000256" key="1">
    <source>
        <dbReference type="SAM" id="Phobius"/>
    </source>
</evidence>
<dbReference type="EC" id="2.7.7.65" evidence="5"/>
<keyword evidence="5" id="KW-0548">Nucleotidyltransferase</keyword>
<keyword evidence="6" id="KW-1185">Reference proteome</keyword>
<feature type="domain" description="PAC" evidence="3">
    <location>
        <begin position="410"/>
        <end position="462"/>
    </location>
</feature>
<feature type="domain" description="PAS" evidence="2">
    <location>
        <begin position="337"/>
        <end position="382"/>
    </location>
</feature>
<name>A0ABW1AMH6_9RHOO</name>
<feature type="transmembrane region" description="Helical" evidence="1">
    <location>
        <begin position="302"/>
        <end position="324"/>
    </location>
</feature>
<feature type="transmembrane region" description="Helical" evidence="1">
    <location>
        <begin position="27"/>
        <end position="49"/>
    </location>
</feature>
<dbReference type="PROSITE" id="PS50112">
    <property type="entry name" value="PAS"/>
    <property type="match status" value="1"/>
</dbReference>
<evidence type="ECO:0000259" key="2">
    <source>
        <dbReference type="PROSITE" id="PS50112"/>
    </source>
</evidence>
<dbReference type="SMART" id="SM00267">
    <property type="entry name" value="GGDEF"/>
    <property type="match status" value="1"/>
</dbReference>
<accession>A0ABW1AMH6</accession>
<dbReference type="InterPro" id="IPR043128">
    <property type="entry name" value="Rev_trsase/Diguanyl_cyclase"/>
</dbReference>
<dbReference type="Proteomes" id="UP001595974">
    <property type="component" value="Unassembled WGS sequence"/>
</dbReference>
<keyword evidence="1" id="KW-0472">Membrane</keyword>
<dbReference type="NCBIfam" id="TIGR00229">
    <property type="entry name" value="sensory_box"/>
    <property type="match status" value="1"/>
</dbReference>
<gene>
    <name evidence="5" type="ORF">ACFPTN_03340</name>
</gene>
<feature type="domain" description="GGDEF" evidence="4">
    <location>
        <begin position="494"/>
        <end position="627"/>
    </location>
</feature>
<dbReference type="InterPro" id="IPR000700">
    <property type="entry name" value="PAS-assoc_C"/>
</dbReference>
<proteinExistence type="predicted"/>
<dbReference type="InterPro" id="IPR001610">
    <property type="entry name" value="PAC"/>
</dbReference>
<dbReference type="InterPro" id="IPR000014">
    <property type="entry name" value="PAS"/>
</dbReference>
<dbReference type="PROSITE" id="PS50113">
    <property type="entry name" value="PAC"/>
    <property type="match status" value="1"/>
</dbReference>
<dbReference type="PANTHER" id="PTHR46663">
    <property type="entry name" value="DIGUANYLATE CYCLASE DGCT-RELATED"/>
    <property type="match status" value="1"/>
</dbReference>
<keyword evidence="1" id="KW-0812">Transmembrane</keyword>
<dbReference type="GO" id="GO:0052621">
    <property type="term" value="F:diguanylate cyclase activity"/>
    <property type="evidence" value="ECO:0007669"/>
    <property type="project" value="UniProtKB-EC"/>
</dbReference>
<evidence type="ECO:0000313" key="6">
    <source>
        <dbReference type="Proteomes" id="UP001595974"/>
    </source>
</evidence>
<dbReference type="CDD" id="cd01949">
    <property type="entry name" value="GGDEF"/>
    <property type="match status" value="1"/>
</dbReference>
<keyword evidence="5" id="KW-0808">Transferase</keyword>
<dbReference type="CDD" id="cd00130">
    <property type="entry name" value="PAS"/>
    <property type="match status" value="1"/>
</dbReference>
<dbReference type="SUPFAM" id="SSF55073">
    <property type="entry name" value="Nucleotide cyclase"/>
    <property type="match status" value="1"/>
</dbReference>
<dbReference type="SUPFAM" id="SSF55785">
    <property type="entry name" value="PYP-like sensor domain (PAS domain)"/>
    <property type="match status" value="1"/>
</dbReference>
<evidence type="ECO:0000313" key="5">
    <source>
        <dbReference type="EMBL" id="MFC5768398.1"/>
    </source>
</evidence>
<organism evidence="5 6">
    <name type="scientific">Thauera sinica</name>
    <dbReference type="NCBI Taxonomy" id="2665146"/>
    <lineage>
        <taxon>Bacteria</taxon>
        <taxon>Pseudomonadati</taxon>
        <taxon>Pseudomonadota</taxon>
        <taxon>Betaproteobacteria</taxon>
        <taxon>Rhodocyclales</taxon>
        <taxon>Zoogloeaceae</taxon>
        <taxon>Thauera</taxon>
    </lineage>
</organism>
<dbReference type="PROSITE" id="PS50887">
    <property type="entry name" value="GGDEF"/>
    <property type="match status" value="1"/>
</dbReference>